<dbReference type="InterPro" id="IPR023210">
    <property type="entry name" value="NADP_OxRdtase_dom"/>
</dbReference>
<evidence type="ECO:0000313" key="2">
    <source>
        <dbReference type="EMBL" id="KAJ3785152.1"/>
    </source>
</evidence>
<dbReference type="AlphaFoldDB" id="A0AA38L4C1"/>
<dbReference type="Proteomes" id="UP001163798">
    <property type="component" value="Unassembled WGS sequence"/>
</dbReference>
<sequence>MKVLLEKLWQNLVFRRMKSLLLPNDSDPSAECYTVPVDEVRSAIEESKLGFNPDPDLFLIHSSDVVARSDLKKSWQILEQMKDTGEPTEIGVSNFHPQDLELVLYGGKHKPAV</sequence>
<keyword evidence="3" id="KW-1185">Reference proteome</keyword>
<dbReference type="Pfam" id="PF00248">
    <property type="entry name" value="Aldo_ket_red"/>
    <property type="match status" value="1"/>
</dbReference>
<evidence type="ECO:0000313" key="3">
    <source>
        <dbReference type="Proteomes" id="UP001163798"/>
    </source>
</evidence>
<evidence type="ECO:0000259" key="1">
    <source>
        <dbReference type="Pfam" id="PF00248"/>
    </source>
</evidence>
<gene>
    <name evidence="2" type="ORF">GGU10DRAFT_355646</name>
</gene>
<feature type="non-terminal residue" evidence="2">
    <location>
        <position position="113"/>
    </location>
</feature>
<feature type="non-terminal residue" evidence="2">
    <location>
        <position position="1"/>
    </location>
</feature>
<dbReference type="InterPro" id="IPR036812">
    <property type="entry name" value="NAD(P)_OxRdtase_dom_sf"/>
</dbReference>
<name>A0AA38L4C1_9AGAR</name>
<organism evidence="2 3">
    <name type="scientific">Lentinula aff. detonsa</name>
    <dbReference type="NCBI Taxonomy" id="2804958"/>
    <lineage>
        <taxon>Eukaryota</taxon>
        <taxon>Fungi</taxon>
        <taxon>Dikarya</taxon>
        <taxon>Basidiomycota</taxon>
        <taxon>Agaricomycotina</taxon>
        <taxon>Agaricomycetes</taxon>
        <taxon>Agaricomycetidae</taxon>
        <taxon>Agaricales</taxon>
        <taxon>Marasmiineae</taxon>
        <taxon>Omphalotaceae</taxon>
        <taxon>Lentinula</taxon>
    </lineage>
</organism>
<reference evidence="2" key="1">
    <citation type="submission" date="2022-08" db="EMBL/GenBank/DDBJ databases">
        <authorList>
            <consortium name="DOE Joint Genome Institute"/>
            <person name="Min B."/>
            <person name="Riley R."/>
            <person name="Sierra-Patev S."/>
            <person name="Naranjo-Ortiz M."/>
            <person name="Looney B."/>
            <person name="Konkel Z."/>
            <person name="Slot J.C."/>
            <person name="Sakamoto Y."/>
            <person name="Steenwyk J.L."/>
            <person name="Rokas A."/>
            <person name="Carro J."/>
            <person name="Camarero S."/>
            <person name="Ferreira P."/>
            <person name="Molpeceres G."/>
            <person name="Ruiz-Duenas F.J."/>
            <person name="Serrano A."/>
            <person name="Henrissat B."/>
            <person name="Drula E."/>
            <person name="Hughes K.W."/>
            <person name="Mata J.L."/>
            <person name="Ishikawa N.K."/>
            <person name="Vargas-Isla R."/>
            <person name="Ushijima S."/>
            <person name="Smith C.A."/>
            <person name="Ahrendt S."/>
            <person name="Andreopoulos W."/>
            <person name="He G."/>
            <person name="Labutti K."/>
            <person name="Lipzen A."/>
            <person name="Ng V."/>
            <person name="Sandor L."/>
            <person name="Barry K."/>
            <person name="Martinez A.T."/>
            <person name="Xiao Y."/>
            <person name="Gibbons J.G."/>
            <person name="Terashima K."/>
            <person name="Hibbett D.S."/>
            <person name="Grigoriev I.V."/>
        </authorList>
    </citation>
    <scope>NUCLEOTIDE SEQUENCE</scope>
    <source>
        <strain evidence="2">TFB10291</strain>
    </source>
</reference>
<proteinExistence type="predicted"/>
<dbReference type="Gene3D" id="3.20.20.100">
    <property type="entry name" value="NADP-dependent oxidoreductase domain"/>
    <property type="match status" value="1"/>
</dbReference>
<accession>A0AA38L4C1</accession>
<comment type="caution">
    <text evidence="2">The sequence shown here is derived from an EMBL/GenBank/DDBJ whole genome shotgun (WGS) entry which is preliminary data.</text>
</comment>
<dbReference type="SUPFAM" id="SSF51430">
    <property type="entry name" value="NAD(P)-linked oxidoreductase"/>
    <property type="match status" value="1"/>
</dbReference>
<dbReference type="EMBL" id="MU793351">
    <property type="protein sequence ID" value="KAJ3785152.1"/>
    <property type="molecule type" value="Genomic_DNA"/>
</dbReference>
<protein>
    <recommendedName>
        <fullName evidence="1">NADP-dependent oxidoreductase domain-containing protein</fullName>
    </recommendedName>
</protein>
<feature type="domain" description="NADP-dependent oxidoreductase" evidence="1">
    <location>
        <begin position="40"/>
        <end position="112"/>
    </location>
</feature>